<accession>A0A0D0P7N0</accession>
<sequence>MFRFAGIRPPLGSAGHVSYLRGMTDIRHIEEKIAHLTRTCDDLSDVVARQEREIAALTRRVQVLMEREAEREVAQDTPITPPPHW</sequence>
<keyword evidence="1" id="KW-0175">Coiled coil</keyword>
<organism evidence="2 3">
    <name type="scientific">Wenxinia marina DSM 24838</name>
    <dbReference type="NCBI Taxonomy" id="1123501"/>
    <lineage>
        <taxon>Bacteria</taxon>
        <taxon>Pseudomonadati</taxon>
        <taxon>Pseudomonadota</taxon>
        <taxon>Alphaproteobacteria</taxon>
        <taxon>Rhodobacterales</taxon>
        <taxon>Roseobacteraceae</taxon>
        <taxon>Wenxinia</taxon>
    </lineage>
</organism>
<evidence type="ECO:0000313" key="3">
    <source>
        <dbReference type="Proteomes" id="UP000035100"/>
    </source>
</evidence>
<proteinExistence type="predicted"/>
<keyword evidence="3" id="KW-1185">Reference proteome</keyword>
<reference evidence="2 3" key="1">
    <citation type="submission" date="2013-01" db="EMBL/GenBank/DDBJ databases">
        <authorList>
            <person name="Fiebig A."/>
            <person name="Goeker M."/>
            <person name="Klenk H.-P.P."/>
        </authorList>
    </citation>
    <scope>NUCLEOTIDE SEQUENCE [LARGE SCALE GENOMIC DNA]</scope>
    <source>
        <strain evidence="2 3">DSM 24838</strain>
    </source>
</reference>
<protein>
    <recommendedName>
        <fullName evidence="4">SlyX protein</fullName>
    </recommendedName>
</protein>
<evidence type="ECO:0000313" key="2">
    <source>
        <dbReference type="EMBL" id="KIQ67591.1"/>
    </source>
</evidence>
<dbReference type="EMBL" id="AONG01000022">
    <property type="protein sequence ID" value="KIQ67591.1"/>
    <property type="molecule type" value="Genomic_DNA"/>
</dbReference>
<name>A0A0D0P7N0_9RHOB</name>
<feature type="coiled-coil region" evidence="1">
    <location>
        <begin position="26"/>
        <end position="67"/>
    </location>
</feature>
<dbReference type="eggNOG" id="COG2900">
    <property type="taxonomic scope" value="Bacteria"/>
</dbReference>
<dbReference type="InterPro" id="IPR007236">
    <property type="entry name" value="SlyX"/>
</dbReference>
<dbReference type="Pfam" id="PF04102">
    <property type="entry name" value="SlyX"/>
    <property type="match status" value="1"/>
</dbReference>
<dbReference type="STRING" id="1123501.Wenmar_04017"/>
<gene>
    <name evidence="2" type="ORF">Wenmar_04017</name>
</gene>
<comment type="caution">
    <text evidence="2">The sequence shown here is derived from an EMBL/GenBank/DDBJ whole genome shotgun (WGS) entry which is preliminary data.</text>
</comment>
<dbReference type="Proteomes" id="UP000035100">
    <property type="component" value="Unassembled WGS sequence"/>
</dbReference>
<evidence type="ECO:0000256" key="1">
    <source>
        <dbReference type="SAM" id="Coils"/>
    </source>
</evidence>
<evidence type="ECO:0008006" key="4">
    <source>
        <dbReference type="Google" id="ProtNLM"/>
    </source>
</evidence>
<dbReference type="AlphaFoldDB" id="A0A0D0P7N0"/>